<evidence type="ECO:0000313" key="1">
    <source>
        <dbReference type="EMBL" id="MBY79735.1"/>
    </source>
</evidence>
<name>A0A2S2QPR6_9HEMI</name>
<sequence>MLRYEALQYAVLFPAQSPGDLDPKNKKLFQHDDVDSKLPTPAASFRVIGTRYIRVDAVRRVSRVYWFLGFFFRSFRPRSSYMSCTERYYDFRIAIIIISLSLRIIHVPPSTFTDKRRPPRCKMHTNVNGIMCVINRCPRAHNVRAYVDAHYARGKCSRSAIINRVNPTSRAVPLTCTRCIRAALVVLRARLNDAVLKKRITVQRCLPNVDAPGLSS</sequence>
<proteinExistence type="predicted"/>
<organism evidence="1">
    <name type="scientific">Sipha flava</name>
    <name type="common">yellow sugarcane aphid</name>
    <dbReference type="NCBI Taxonomy" id="143950"/>
    <lineage>
        <taxon>Eukaryota</taxon>
        <taxon>Metazoa</taxon>
        <taxon>Ecdysozoa</taxon>
        <taxon>Arthropoda</taxon>
        <taxon>Hexapoda</taxon>
        <taxon>Insecta</taxon>
        <taxon>Pterygota</taxon>
        <taxon>Neoptera</taxon>
        <taxon>Paraneoptera</taxon>
        <taxon>Hemiptera</taxon>
        <taxon>Sternorrhyncha</taxon>
        <taxon>Aphidomorpha</taxon>
        <taxon>Aphidoidea</taxon>
        <taxon>Aphididae</taxon>
        <taxon>Sipha</taxon>
    </lineage>
</organism>
<accession>A0A2S2QPR6</accession>
<reference evidence="1" key="1">
    <citation type="submission" date="2018-04" db="EMBL/GenBank/DDBJ databases">
        <title>Transcriptome assembly of Sipha flava.</title>
        <authorList>
            <person name="Scully E.D."/>
            <person name="Geib S.M."/>
            <person name="Palmer N.A."/>
            <person name="Koch K."/>
            <person name="Bradshaw J."/>
            <person name="Heng-Moss T."/>
            <person name="Sarath G."/>
        </authorList>
    </citation>
    <scope>NUCLEOTIDE SEQUENCE</scope>
</reference>
<protein>
    <submittedName>
        <fullName evidence="1">Uncharacterized protein</fullName>
    </submittedName>
</protein>
<gene>
    <name evidence="1" type="ORF">g.7095</name>
</gene>
<dbReference type="EMBL" id="GGMS01010532">
    <property type="protein sequence ID" value="MBY79735.1"/>
    <property type="molecule type" value="Transcribed_RNA"/>
</dbReference>
<dbReference type="AlphaFoldDB" id="A0A2S2QPR6"/>